<feature type="domain" description="HTH tetR-type" evidence="5">
    <location>
        <begin position="17"/>
        <end position="77"/>
    </location>
</feature>
<dbReference type="InterPro" id="IPR023772">
    <property type="entry name" value="DNA-bd_HTH_TetR-type_CS"/>
</dbReference>
<dbReference type="EMBL" id="JAMQQD010000004">
    <property type="protein sequence ID" value="MCW7516034.1"/>
    <property type="molecule type" value="Genomic_DNA"/>
</dbReference>
<dbReference type="SUPFAM" id="SSF46689">
    <property type="entry name" value="Homeodomain-like"/>
    <property type="match status" value="1"/>
</dbReference>
<dbReference type="PRINTS" id="PR00455">
    <property type="entry name" value="HTHTETR"/>
</dbReference>
<dbReference type="RefSeq" id="WP_100717678.1">
    <property type="nucleotide sequence ID" value="NZ_JAIZBN010000003.1"/>
</dbReference>
<evidence type="ECO:0000313" key="9">
    <source>
        <dbReference type="Proteomes" id="UP001209694"/>
    </source>
</evidence>
<dbReference type="GO" id="GO:0003677">
    <property type="term" value="F:DNA binding"/>
    <property type="evidence" value="ECO:0007669"/>
    <property type="project" value="UniProtKB-UniRule"/>
</dbReference>
<keyword evidence="8" id="KW-1185">Reference proteome</keyword>
<evidence type="ECO:0000256" key="4">
    <source>
        <dbReference type="PROSITE-ProRule" id="PRU00335"/>
    </source>
</evidence>
<gene>
    <name evidence="7" type="ORF">EHQ60_11455</name>
    <name evidence="6" type="ORF">ND810_12765</name>
</gene>
<keyword evidence="2 4" id="KW-0238">DNA-binding</keyword>
<dbReference type="Proteomes" id="UP000297352">
    <property type="component" value="Unassembled WGS sequence"/>
</dbReference>
<dbReference type="AlphaFoldDB" id="A0A2N0B0K4"/>
<evidence type="ECO:0000313" key="7">
    <source>
        <dbReference type="EMBL" id="TGL69467.1"/>
    </source>
</evidence>
<evidence type="ECO:0000313" key="6">
    <source>
        <dbReference type="EMBL" id="MCW7516034.1"/>
    </source>
</evidence>
<dbReference type="Proteomes" id="UP001209694">
    <property type="component" value="Unassembled WGS sequence"/>
</dbReference>
<dbReference type="PROSITE" id="PS50977">
    <property type="entry name" value="HTH_TETR_2"/>
    <property type="match status" value="1"/>
</dbReference>
<evidence type="ECO:0000259" key="5">
    <source>
        <dbReference type="PROSITE" id="PS50977"/>
    </source>
</evidence>
<dbReference type="InterPro" id="IPR009057">
    <property type="entry name" value="Homeodomain-like_sf"/>
</dbReference>
<dbReference type="PROSITE" id="PS01081">
    <property type="entry name" value="HTH_TETR_1"/>
    <property type="match status" value="1"/>
</dbReference>
<evidence type="ECO:0000256" key="2">
    <source>
        <dbReference type="ARBA" id="ARBA00023125"/>
    </source>
</evidence>
<dbReference type="EMBL" id="RQGI01000046">
    <property type="protein sequence ID" value="TGL69467.1"/>
    <property type="molecule type" value="Genomic_DNA"/>
</dbReference>
<keyword evidence="3" id="KW-0804">Transcription</keyword>
<evidence type="ECO:0000313" key="8">
    <source>
        <dbReference type="Proteomes" id="UP000297352"/>
    </source>
</evidence>
<comment type="caution">
    <text evidence="6">The sequence shown here is derived from an EMBL/GenBank/DDBJ whole genome shotgun (WGS) entry which is preliminary data.</text>
</comment>
<reference evidence="8" key="2">
    <citation type="journal article" date="2019" name="PLoS Negl. Trop. Dis.">
        <title>Revisiting the worldwide diversity of Leptospira species in the environment.</title>
        <authorList>
            <person name="Vincent A.T."/>
            <person name="Schiettekatte O."/>
            <person name="Bourhy P."/>
            <person name="Veyrier F.J."/>
            <person name="Picardeau M."/>
        </authorList>
    </citation>
    <scope>NUCLEOTIDE SEQUENCE [LARGE SCALE GENOMIC DNA]</scope>
    <source>
        <strain evidence="8">201702449</strain>
    </source>
</reference>
<sequence>MVQKKNSFKSQGRPRSEDLEPIVLKVTYEMLAKKGYYGFSLDEIVATTGIAKTTIYRRWPNKAKLAMSSVSHLISPFLEFPTNEPFNKALINQMESLSNLFNGKFGKVISTLIGAGQQDHELSESVLKEYLLPRRLAAKVFFENAIKTKQIRPLSDEDIEVCMDILYGTLYFRLLLKHKKPIFTDLRPWLELFLETLKK</sequence>
<proteinExistence type="predicted"/>
<dbReference type="Pfam" id="PF16859">
    <property type="entry name" value="TetR_C_11"/>
    <property type="match status" value="1"/>
</dbReference>
<dbReference type="Gene3D" id="1.10.10.60">
    <property type="entry name" value="Homeodomain-like"/>
    <property type="match status" value="1"/>
</dbReference>
<dbReference type="Pfam" id="PF00440">
    <property type="entry name" value="TetR_N"/>
    <property type="match status" value="1"/>
</dbReference>
<reference evidence="6" key="3">
    <citation type="submission" date="2022-06" db="EMBL/GenBank/DDBJ databases">
        <title>Leptospira isolates from biofilms formed at urban environments.</title>
        <authorList>
            <person name="Ribeiro P.S."/>
            <person name="Sousa T."/>
            <person name="Carvalho N."/>
            <person name="Aburjaile F."/>
            <person name="Neves F."/>
            <person name="Oliveira D."/>
            <person name="Blanco L."/>
            <person name="Lima J."/>
            <person name="Costa F."/>
            <person name="Brenig B."/>
            <person name="Soares S."/>
            <person name="Ramos R."/>
            <person name="Goes-Neto A."/>
            <person name="Matiuzzi M."/>
            <person name="Azevedo V."/>
            <person name="Ristow P."/>
        </authorList>
    </citation>
    <scope>NUCLEOTIDE SEQUENCE</scope>
    <source>
        <strain evidence="6">VSF7</strain>
    </source>
</reference>
<dbReference type="SUPFAM" id="SSF48498">
    <property type="entry name" value="Tetracyclin repressor-like, C-terminal domain"/>
    <property type="match status" value="1"/>
</dbReference>
<protein>
    <submittedName>
        <fullName evidence="6">TetR/AcrR family transcriptional regulator</fullName>
    </submittedName>
</protein>
<reference evidence="7" key="1">
    <citation type="submission" date="2018-10" db="EMBL/GenBank/DDBJ databases">
        <authorList>
            <person name="Vincent A.T."/>
            <person name="Schiettekatte O."/>
            <person name="Bourhy P."/>
            <person name="Veyrier F.J."/>
            <person name="Picardeau M."/>
        </authorList>
    </citation>
    <scope>NUCLEOTIDE SEQUENCE</scope>
    <source>
        <strain evidence="7">201702449</strain>
    </source>
</reference>
<dbReference type="InterPro" id="IPR036271">
    <property type="entry name" value="Tet_transcr_reg_TetR-rel_C_sf"/>
</dbReference>
<feature type="DNA-binding region" description="H-T-H motif" evidence="4">
    <location>
        <begin position="40"/>
        <end position="59"/>
    </location>
</feature>
<dbReference type="InterPro" id="IPR011075">
    <property type="entry name" value="TetR_C"/>
</dbReference>
<name>A0A2N0B0K4_9LEPT</name>
<dbReference type="Gene3D" id="1.10.357.10">
    <property type="entry name" value="Tetracycline Repressor, domain 2"/>
    <property type="match status" value="1"/>
</dbReference>
<evidence type="ECO:0000256" key="3">
    <source>
        <dbReference type="ARBA" id="ARBA00023163"/>
    </source>
</evidence>
<organism evidence="6 9">
    <name type="scientific">Leptospira levettii</name>
    <dbReference type="NCBI Taxonomy" id="2023178"/>
    <lineage>
        <taxon>Bacteria</taxon>
        <taxon>Pseudomonadati</taxon>
        <taxon>Spirochaetota</taxon>
        <taxon>Spirochaetia</taxon>
        <taxon>Leptospirales</taxon>
        <taxon>Leptospiraceae</taxon>
        <taxon>Leptospira</taxon>
    </lineage>
</organism>
<evidence type="ECO:0000256" key="1">
    <source>
        <dbReference type="ARBA" id="ARBA00023015"/>
    </source>
</evidence>
<dbReference type="InterPro" id="IPR001647">
    <property type="entry name" value="HTH_TetR"/>
</dbReference>
<accession>A0A2N0B0K4</accession>
<keyword evidence="1" id="KW-0805">Transcription regulation</keyword>
<dbReference type="GeneID" id="93341974"/>